<organism evidence="2 3">
    <name type="scientific">Ectopseudomonas composti</name>
    <dbReference type="NCBI Taxonomy" id="658457"/>
    <lineage>
        <taxon>Bacteria</taxon>
        <taxon>Pseudomonadati</taxon>
        <taxon>Pseudomonadota</taxon>
        <taxon>Gammaproteobacteria</taxon>
        <taxon>Pseudomonadales</taxon>
        <taxon>Pseudomonadaceae</taxon>
        <taxon>Ectopseudomonas</taxon>
    </lineage>
</organism>
<dbReference type="Proteomes" id="UP000182400">
    <property type="component" value="Unassembled WGS sequence"/>
</dbReference>
<reference evidence="2 3" key="1">
    <citation type="submission" date="2016-10" db="EMBL/GenBank/DDBJ databases">
        <authorList>
            <person name="de Groot N.N."/>
        </authorList>
    </citation>
    <scope>NUCLEOTIDE SEQUENCE [LARGE SCALE GENOMIC DNA]</scope>
    <source>
        <strain evidence="2 3">CCUG 59231</strain>
    </source>
</reference>
<dbReference type="EMBL" id="FOWP01000001">
    <property type="protein sequence ID" value="SFO69939.1"/>
    <property type="molecule type" value="Genomic_DNA"/>
</dbReference>
<sequence>MSDASHLQILLVLVWVLLFVTGGFNGIYLCFHGISRLDPYFSRLPDFRQESVSPFDRFCRMHRYSFLYTLGLNKPRVSLPLSIWLYFTCISLTVFWISMAIGQLKIHFGFNPLA</sequence>
<protein>
    <submittedName>
        <fullName evidence="2">Uncharacterized protein</fullName>
    </submittedName>
</protein>
<evidence type="ECO:0000313" key="2">
    <source>
        <dbReference type="EMBL" id="SFO69939.1"/>
    </source>
</evidence>
<evidence type="ECO:0000256" key="1">
    <source>
        <dbReference type="SAM" id="Phobius"/>
    </source>
</evidence>
<dbReference type="STRING" id="658457.SAMN05216601_101193"/>
<keyword evidence="1" id="KW-0812">Transmembrane</keyword>
<accession>A0A1I5JB79</accession>
<evidence type="ECO:0000313" key="3">
    <source>
        <dbReference type="Proteomes" id="UP000182400"/>
    </source>
</evidence>
<feature type="transmembrane region" description="Helical" evidence="1">
    <location>
        <begin position="12"/>
        <end position="34"/>
    </location>
</feature>
<keyword evidence="1" id="KW-0472">Membrane</keyword>
<name>A0A1I5JB79_9GAMM</name>
<dbReference type="RefSeq" id="WP_074936104.1">
    <property type="nucleotide sequence ID" value="NZ_FOWP01000001.1"/>
</dbReference>
<proteinExistence type="predicted"/>
<dbReference type="AlphaFoldDB" id="A0A1I5JB79"/>
<feature type="transmembrane region" description="Helical" evidence="1">
    <location>
        <begin position="83"/>
        <end position="102"/>
    </location>
</feature>
<keyword evidence="1" id="KW-1133">Transmembrane helix</keyword>
<gene>
    <name evidence="2" type="ORF">SAMN05216601_101193</name>
</gene>